<evidence type="ECO:0000256" key="1">
    <source>
        <dbReference type="PROSITE-ProRule" id="PRU00409"/>
    </source>
</evidence>
<comment type="caution">
    <text evidence="4">The sequence shown here is derived from an EMBL/GenBank/DDBJ whole genome shotgun (WGS) entry which is preliminary data.</text>
</comment>
<evidence type="ECO:0000313" key="4">
    <source>
        <dbReference type="EMBL" id="GAA2117299.1"/>
    </source>
</evidence>
<evidence type="ECO:0000259" key="3">
    <source>
        <dbReference type="PROSITE" id="PS50975"/>
    </source>
</evidence>
<gene>
    <name evidence="4" type="ORF">GCM10009843_08130</name>
</gene>
<name>A0ABN2XWB6_9ACTN</name>
<keyword evidence="1" id="KW-0547">Nucleotide-binding</keyword>
<dbReference type="SUPFAM" id="SSF56059">
    <property type="entry name" value="Glutathione synthetase ATP-binding domain-like"/>
    <property type="match status" value="1"/>
</dbReference>
<feature type="transmembrane region" description="Helical" evidence="2">
    <location>
        <begin position="27"/>
        <end position="44"/>
    </location>
</feature>
<evidence type="ECO:0000313" key="5">
    <source>
        <dbReference type="Proteomes" id="UP001500575"/>
    </source>
</evidence>
<keyword evidence="2" id="KW-0472">Membrane</keyword>
<keyword evidence="1" id="KW-0067">ATP-binding</keyword>
<feature type="domain" description="ATP-grasp" evidence="3">
    <location>
        <begin position="149"/>
        <end position="349"/>
    </location>
</feature>
<dbReference type="Gene3D" id="3.30.470.20">
    <property type="entry name" value="ATP-grasp fold, B domain"/>
    <property type="match status" value="1"/>
</dbReference>
<organism evidence="4 5">
    <name type="scientific">Nocardioides bigeumensis</name>
    <dbReference type="NCBI Taxonomy" id="433657"/>
    <lineage>
        <taxon>Bacteria</taxon>
        <taxon>Bacillati</taxon>
        <taxon>Actinomycetota</taxon>
        <taxon>Actinomycetes</taxon>
        <taxon>Propionibacteriales</taxon>
        <taxon>Nocardioidaceae</taxon>
        <taxon>Nocardioides</taxon>
    </lineage>
</organism>
<accession>A0ABN2XWB6</accession>
<proteinExistence type="predicted"/>
<keyword evidence="2" id="KW-0812">Transmembrane</keyword>
<reference evidence="4 5" key="1">
    <citation type="journal article" date="2019" name="Int. J. Syst. Evol. Microbiol.">
        <title>The Global Catalogue of Microorganisms (GCM) 10K type strain sequencing project: providing services to taxonomists for standard genome sequencing and annotation.</title>
        <authorList>
            <consortium name="The Broad Institute Genomics Platform"/>
            <consortium name="The Broad Institute Genome Sequencing Center for Infectious Disease"/>
            <person name="Wu L."/>
            <person name="Ma J."/>
        </authorList>
    </citation>
    <scope>NUCLEOTIDE SEQUENCE [LARGE SCALE GENOMIC DNA]</scope>
    <source>
        <strain evidence="4 5">JCM 16021</strain>
    </source>
</reference>
<dbReference type="PROSITE" id="PS50975">
    <property type="entry name" value="ATP_GRASP"/>
    <property type="match status" value="1"/>
</dbReference>
<protein>
    <recommendedName>
        <fullName evidence="3">ATP-grasp domain-containing protein</fullName>
    </recommendedName>
</protein>
<dbReference type="EMBL" id="BAAAQQ010000002">
    <property type="protein sequence ID" value="GAA2117299.1"/>
    <property type="molecule type" value="Genomic_DNA"/>
</dbReference>
<keyword evidence="2" id="KW-1133">Transmembrane helix</keyword>
<dbReference type="RefSeq" id="WP_344302351.1">
    <property type="nucleotide sequence ID" value="NZ_BAAAQQ010000002.1"/>
</dbReference>
<sequence length="487" mass="51521">MGVDLADDDERAAVTTRLSQLYAARPVILAFGVLAVATSVATWLRGMGCRVMVVCTTRGAGTLPGGDTVVVEVPAPAAASATEELRTHDRLYRTLPDDAVAAIEAFDPDREALWIGTPFVTSDEPILGRPVTGGRPGAFLALEDKLLAEQVWAAAGVTAAASRVVPVERAALAAASDELASDLGTVWSGDNRGGFNGGGDFVRWVRDERDAAAAFAFFAPRCDQVRVLPFLEGVPCSIHGMVLPDGTAAFRPVEIGVVRDPVRRRFLLGGLSTTWDAPPDDREEMRGVARRVGEHLRGTHGYRGAFGIDGVLTAEGFRPTELNSRMSAGLTAIAEVDRAFFAILQTTLLLGRDPGVSVTELESILPLVDARPVGKPMALLEDLGVGEVDRLPLDWDGGRLTRVATEPAPYLVELAHTPSGTFARIEPQTLVAPGARVADATVALLRLLAEELPAAARLGLADYEAAPDVRRLRLLGGLFGADVSGTT</sequence>
<dbReference type="Proteomes" id="UP001500575">
    <property type="component" value="Unassembled WGS sequence"/>
</dbReference>
<keyword evidence="5" id="KW-1185">Reference proteome</keyword>
<evidence type="ECO:0000256" key="2">
    <source>
        <dbReference type="SAM" id="Phobius"/>
    </source>
</evidence>
<dbReference type="InterPro" id="IPR011761">
    <property type="entry name" value="ATP-grasp"/>
</dbReference>